<dbReference type="PANTHER" id="PTHR42918">
    <property type="entry name" value="LYSYL-TRNA SYNTHETASE"/>
    <property type="match status" value="1"/>
</dbReference>
<comment type="caution">
    <text evidence="12">The sequence shown here is derived from an EMBL/GenBank/DDBJ whole genome shotgun (WGS) entry which is preliminary data.</text>
</comment>
<feature type="compositionally biased region" description="Basic and acidic residues" evidence="10">
    <location>
        <begin position="351"/>
        <end position="364"/>
    </location>
</feature>
<dbReference type="PROSITE" id="PS50862">
    <property type="entry name" value="AA_TRNA_LIGASE_II"/>
    <property type="match status" value="1"/>
</dbReference>
<sequence>NTTTQLIAGISGGEKKQRDNNENFEKPLTKIKTTSNKFPNSSQYFEYRSKIINEYRLTQKPNPYPHKFHVDYSIPAFIEKFNYLKSDQSLLNDELISIAGRIHNQRSSGSKLIFYDLQGEGESIQIVARAQDAEYDFTKVHEIFHRGDVVGVKGYPGRTKSGQLSIYPKEIILLSPCLHQLPTPQQGFKDQESRYRQRYLDLIMNKDVREKFIIRTKIINYIRKFLNNLGFLEVETPMMTFIASGATAKPFVTHLADFKRDIFMRIAPELYLKQLVIGGLDRVYEIGRQFRNESIDMTHNPEFTSCEFYMTYNDVYDLMNITENLLSDMVKEIIGKPIIKYQRNYNNNNNNKREESDNRDNDDKDFNDENEIEIDFTPPFKRFDQPINF</sequence>
<dbReference type="InterPro" id="IPR006195">
    <property type="entry name" value="aa-tRNA-synth_II"/>
</dbReference>
<dbReference type="GO" id="GO:0005524">
    <property type="term" value="F:ATP binding"/>
    <property type="evidence" value="ECO:0007669"/>
    <property type="project" value="UniProtKB-KW"/>
</dbReference>
<name>A0A9N9BTA5_9GLOM</name>
<evidence type="ECO:0000313" key="12">
    <source>
        <dbReference type="EMBL" id="CAG8577031.1"/>
    </source>
</evidence>
<dbReference type="Gene3D" id="2.40.50.140">
    <property type="entry name" value="Nucleic acid-binding proteins"/>
    <property type="match status" value="1"/>
</dbReference>
<organism evidence="12 13">
    <name type="scientific">Diversispora eburnea</name>
    <dbReference type="NCBI Taxonomy" id="1213867"/>
    <lineage>
        <taxon>Eukaryota</taxon>
        <taxon>Fungi</taxon>
        <taxon>Fungi incertae sedis</taxon>
        <taxon>Mucoromycota</taxon>
        <taxon>Glomeromycotina</taxon>
        <taxon>Glomeromycetes</taxon>
        <taxon>Diversisporales</taxon>
        <taxon>Diversisporaceae</taxon>
        <taxon>Diversispora</taxon>
    </lineage>
</organism>
<evidence type="ECO:0000256" key="5">
    <source>
        <dbReference type="ARBA" id="ARBA00022840"/>
    </source>
</evidence>
<evidence type="ECO:0000256" key="6">
    <source>
        <dbReference type="ARBA" id="ARBA00022917"/>
    </source>
</evidence>
<dbReference type="OrthoDB" id="21243at2759"/>
<dbReference type="GO" id="GO:0006430">
    <property type="term" value="P:lysyl-tRNA aminoacylation"/>
    <property type="evidence" value="ECO:0007669"/>
    <property type="project" value="InterPro"/>
</dbReference>
<dbReference type="FunFam" id="2.40.50.140:FF:000050">
    <property type="entry name" value="Lysine--tRNA ligase"/>
    <property type="match status" value="1"/>
</dbReference>
<evidence type="ECO:0000256" key="10">
    <source>
        <dbReference type="SAM" id="MobiDB-lite"/>
    </source>
</evidence>
<evidence type="ECO:0000256" key="9">
    <source>
        <dbReference type="ARBA" id="ARBA00048573"/>
    </source>
</evidence>
<evidence type="ECO:0000313" key="13">
    <source>
        <dbReference type="Proteomes" id="UP000789706"/>
    </source>
</evidence>
<evidence type="ECO:0000256" key="7">
    <source>
        <dbReference type="ARBA" id="ARBA00023146"/>
    </source>
</evidence>
<dbReference type="PRINTS" id="PR00982">
    <property type="entry name" value="TRNASYNTHLYS"/>
</dbReference>
<dbReference type="InterPro" id="IPR044136">
    <property type="entry name" value="Lys-tRNA-ligase_II_N"/>
</dbReference>
<evidence type="ECO:0000256" key="8">
    <source>
        <dbReference type="ARBA" id="ARBA00030563"/>
    </source>
</evidence>
<feature type="region of interest" description="Disordered" evidence="10">
    <location>
        <begin position="1"/>
        <end position="22"/>
    </location>
</feature>
<dbReference type="Pfam" id="PF01336">
    <property type="entry name" value="tRNA_anti-codon"/>
    <property type="match status" value="1"/>
</dbReference>
<dbReference type="InterPro" id="IPR045864">
    <property type="entry name" value="aa-tRNA-synth_II/BPL/LPL"/>
</dbReference>
<dbReference type="GO" id="GO:0004824">
    <property type="term" value="F:lysine-tRNA ligase activity"/>
    <property type="evidence" value="ECO:0007669"/>
    <property type="project" value="UniProtKB-EC"/>
</dbReference>
<dbReference type="EMBL" id="CAJVPK010001219">
    <property type="protein sequence ID" value="CAG8577031.1"/>
    <property type="molecule type" value="Genomic_DNA"/>
</dbReference>
<dbReference type="CDD" id="cd04322">
    <property type="entry name" value="LysRS_N"/>
    <property type="match status" value="1"/>
</dbReference>
<evidence type="ECO:0000256" key="1">
    <source>
        <dbReference type="ARBA" id="ARBA00008226"/>
    </source>
</evidence>
<dbReference type="InterPro" id="IPR018149">
    <property type="entry name" value="Lys-tRNA-synth_II_C"/>
</dbReference>
<dbReference type="Gene3D" id="3.30.930.10">
    <property type="entry name" value="Bira Bifunctional Protein, Domain 2"/>
    <property type="match status" value="1"/>
</dbReference>
<evidence type="ECO:0000256" key="3">
    <source>
        <dbReference type="ARBA" id="ARBA00022598"/>
    </source>
</evidence>
<evidence type="ECO:0000259" key="11">
    <source>
        <dbReference type="PROSITE" id="PS50862"/>
    </source>
</evidence>
<proteinExistence type="inferred from homology"/>
<gene>
    <name evidence="12" type="ORF">DEBURN_LOCUS8378</name>
</gene>
<dbReference type="SUPFAM" id="SSF50249">
    <property type="entry name" value="Nucleic acid-binding proteins"/>
    <property type="match status" value="1"/>
</dbReference>
<dbReference type="InterPro" id="IPR004364">
    <property type="entry name" value="Aa-tRNA-synt_II"/>
</dbReference>
<feature type="compositionally biased region" description="Basic and acidic residues" evidence="10">
    <location>
        <begin position="13"/>
        <end position="22"/>
    </location>
</feature>
<dbReference type="Pfam" id="PF00152">
    <property type="entry name" value="tRNA-synt_2"/>
    <property type="match status" value="1"/>
</dbReference>
<feature type="domain" description="Aminoacyl-transfer RNA synthetases class-II family profile" evidence="11">
    <location>
        <begin position="212"/>
        <end position="389"/>
    </location>
</feature>
<dbReference type="InterPro" id="IPR004365">
    <property type="entry name" value="NA-bd_OB_tRNA"/>
</dbReference>
<keyword evidence="4" id="KW-0547">Nucleotide-binding</keyword>
<comment type="catalytic activity">
    <reaction evidence="9">
        <text>tRNA(Lys) + L-lysine + ATP = L-lysyl-tRNA(Lys) + AMP + diphosphate</text>
        <dbReference type="Rhea" id="RHEA:20792"/>
        <dbReference type="Rhea" id="RHEA-COMP:9696"/>
        <dbReference type="Rhea" id="RHEA-COMP:9697"/>
        <dbReference type="ChEBI" id="CHEBI:30616"/>
        <dbReference type="ChEBI" id="CHEBI:32551"/>
        <dbReference type="ChEBI" id="CHEBI:33019"/>
        <dbReference type="ChEBI" id="CHEBI:78442"/>
        <dbReference type="ChEBI" id="CHEBI:78529"/>
        <dbReference type="ChEBI" id="CHEBI:456215"/>
        <dbReference type="EC" id="6.1.1.6"/>
    </reaction>
</comment>
<keyword evidence="13" id="KW-1185">Reference proteome</keyword>
<reference evidence="12" key="1">
    <citation type="submission" date="2021-06" db="EMBL/GenBank/DDBJ databases">
        <authorList>
            <person name="Kallberg Y."/>
            <person name="Tangrot J."/>
            <person name="Rosling A."/>
        </authorList>
    </citation>
    <scope>NUCLEOTIDE SEQUENCE</scope>
    <source>
        <strain evidence="12">AZ414A</strain>
    </source>
</reference>
<evidence type="ECO:0000256" key="2">
    <source>
        <dbReference type="ARBA" id="ARBA00013166"/>
    </source>
</evidence>
<dbReference type="AlphaFoldDB" id="A0A9N9BTA5"/>
<comment type="similarity">
    <text evidence="1">Belongs to the class-II aminoacyl-tRNA synthetase family.</text>
</comment>
<dbReference type="SUPFAM" id="SSF55681">
    <property type="entry name" value="Class II aaRS and biotin synthetases"/>
    <property type="match status" value="1"/>
</dbReference>
<keyword evidence="5" id="KW-0067">ATP-binding</keyword>
<dbReference type="GO" id="GO:0000049">
    <property type="term" value="F:tRNA binding"/>
    <property type="evidence" value="ECO:0007669"/>
    <property type="project" value="TreeGrafter"/>
</dbReference>
<dbReference type="PANTHER" id="PTHR42918:SF9">
    <property type="entry name" value="LYSINE--TRNA LIGASE"/>
    <property type="match status" value="1"/>
</dbReference>
<dbReference type="Proteomes" id="UP000789706">
    <property type="component" value="Unassembled WGS sequence"/>
</dbReference>
<keyword evidence="7" id="KW-0030">Aminoacyl-tRNA synthetase</keyword>
<accession>A0A9N9BTA5</accession>
<dbReference type="EC" id="6.1.1.6" evidence="2"/>
<dbReference type="GO" id="GO:0005829">
    <property type="term" value="C:cytosol"/>
    <property type="evidence" value="ECO:0007669"/>
    <property type="project" value="TreeGrafter"/>
</dbReference>
<evidence type="ECO:0000256" key="4">
    <source>
        <dbReference type="ARBA" id="ARBA00022741"/>
    </source>
</evidence>
<feature type="region of interest" description="Disordered" evidence="10">
    <location>
        <begin position="344"/>
        <end position="371"/>
    </location>
</feature>
<dbReference type="InterPro" id="IPR012340">
    <property type="entry name" value="NA-bd_OB-fold"/>
</dbReference>
<feature type="non-terminal residue" evidence="12">
    <location>
        <position position="1"/>
    </location>
</feature>
<protein>
    <recommendedName>
        <fullName evidence="2">lysine--tRNA ligase</fullName>
        <ecNumber evidence="2">6.1.1.6</ecNumber>
    </recommendedName>
    <alternativeName>
        <fullName evidence="8">Lysyl-tRNA synthetase</fullName>
    </alternativeName>
</protein>
<keyword evidence="3" id="KW-0436">Ligase</keyword>
<keyword evidence="6" id="KW-0648">Protein biosynthesis</keyword>